<evidence type="ECO:0000256" key="6">
    <source>
        <dbReference type="ARBA" id="ARBA00022833"/>
    </source>
</evidence>
<sequence>MAEAVNSPKCGLFKDVKFSITNKLDVRSAGFHPVEPVLACGLVRGELVFIRGTDHSTPFENWKMEPKQYRYGRIILSVQWNADGTKVAAGSDDGTVIVWSYPGDGKQEFHRKGLSNFPLIVWNPFNQDVLACYNNAVDTTHVMIGDSATGNPLTHTIKSTLYCQTVAWMSHNQLACGYDDGTFEVHEIESRNKQLKGKMVQKNRHDLGDHEHVCINVTIPQNFNLKGGIRSAVTSIAMNKELNLLASGGSDNRLKIWFLGSNDPTRVLDLDSACKSLAWSSDIKDEKTRKTFIACGLENGNVVIWYPFERGNQTRKLTGNNQIHQLFLSPDGRYLASTDYYKKLIIWSTKSWKSIYVLPPSGFMYPYMMTWDAASSKLGISERKGQRQFKVIEFVEAEKCCAGCKKTPQNLKLCARCNSILYCSKECQCSHWPQHKLVCNKHE</sequence>
<evidence type="ECO:0000256" key="9">
    <source>
        <dbReference type="PROSITE-ProRule" id="PRU00134"/>
    </source>
</evidence>
<feature type="repeat" description="WD" evidence="10">
    <location>
        <begin position="75"/>
        <end position="100"/>
    </location>
</feature>
<dbReference type="InterPro" id="IPR045183">
    <property type="entry name" value="Ebi-like"/>
</dbReference>
<dbReference type="Pfam" id="PF00400">
    <property type="entry name" value="WD40"/>
    <property type="match status" value="3"/>
</dbReference>
<dbReference type="InterPro" id="IPR036322">
    <property type="entry name" value="WD40_repeat_dom_sf"/>
</dbReference>
<evidence type="ECO:0000259" key="11">
    <source>
        <dbReference type="PROSITE" id="PS50865"/>
    </source>
</evidence>
<dbReference type="Gene3D" id="2.130.10.10">
    <property type="entry name" value="YVTN repeat-like/Quinoprotein amine dehydrogenase"/>
    <property type="match status" value="1"/>
</dbReference>
<comment type="subcellular location">
    <subcellularLocation>
        <location evidence="1">Nucleus</location>
    </subcellularLocation>
</comment>
<evidence type="ECO:0000256" key="10">
    <source>
        <dbReference type="PROSITE-ProRule" id="PRU00221"/>
    </source>
</evidence>
<evidence type="ECO:0000256" key="5">
    <source>
        <dbReference type="ARBA" id="ARBA00022771"/>
    </source>
</evidence>
<name>E9G4G8_DAPPU</name>
<keyword evidence="13" id="KW-1185">Reference proteome</keyword>
<proteinExistence type="inferred from homology"/>
<dbReference type="GO" id="GO:0008270">
    <property type="term" value="F:zinc ion binding"/>
    <property type="evidence" value="ECO:0007669"/>
    <property type="project" value="UniProtKB-KW"/>
</dbReference>
<dbReference type="SMART" id="SM00320">
    <property type="entry name" value="WD40"/>
    <property type="match status" value="5"/>
</dbReference>
<dbReference type="eggNOG" id="KOG0273">
    <property type="taxonomic scope" value="Eukaryota"/>
</dbReference>
<dbReference type="HOGENOM" id="CLU_049792_0_0_1"/>
<dbReference type="Proteomes" id="UP000000305">
    <property type="component" value="Unassembled WGS sequence"/>
</dbReference>
<dbReference type="GO" id="GO:0006357">
    <property type="term" value="P:regulation of transcription by RNA polymerase II"/>
    <property type="evidence" value="ECO:0000318"/>
    <property type="project" value="GO_Central"/>
</dbReference>
<comment type="similarity">
    <text evidence="8">Belongs to the WD repeat EBI family.</text>
</comment>
<keyword evidence="5 9" id="KW-0863">Zinc-finger</keyword>
<dbReference type="Pfam" id="PF01753">
    <property type="entry name" value="zf-MYND"/>
    <property type="match status" value="1"/>
</dbReference>
<keyword evidence="3" id="KW-0479">Metal-binding</keyword>
<reference evidence="12 13" key="1">
    <citation type="journal article" date="2011" name="Science">
        <title>The ecoresponsive genome of Daphnia pulex.</title>
        <authorList>
            <person name="Colbourne J.K."/>
            <person name="Pfrender M.E."/>
            <person name="Gilbert D."/>
            <person name="Thomas W.K."/>
            <person name="Tucker A."/>
            <person name="Oakley T.H."/>
            <person name="Tokishita S."/>
            <person name="Aerts A."/>
            <person name="Arnold G.J."/>
            <person name="Basu M.K."/>
            <person name="Bauer D.J."/>
            <person name="Caceres C.E."/>
            <person name="Carmel L."/>
            <person name="Casola C."/>
            <person name="Choi J.H."/>
            <person name="Detter J.C."/>
            <person name="Dong Q."/>
            <person name="Dusheyko S."/>
            <person name="Eads B.D."/>
            <person name="Frohlich T."/>
            <person name="Geiler-Samerotte K.A."/>
            <person name="Gerlach D."/>
            <person name="Hatcher P."/>
            <person name="Jogdeo S."/>
            <person name="Krijgsveld J."/>
            <person name="Kriventseva E.V."/>
            <person name="Kultz D."/>
            <person name="Laforsch C."/>
            <person name="Lindquist E."/>
            <person name="Lopez J."/>
            <person name="Manak J.R."/>
            <person name="Muller J."/>
            <person name="Pangilinan J."/>
            <person name="Patwardhan R.P."/>
            <person name="Pitluck S."/>
            <person name="Pritham E.J."/>
            <person name="Rechtsteiner A."/>
            <person name="Rho M."/>
            <person name="Rogozin I.B."/>
            <person name="Sakarya O."/>
            <person name="Salamov A."/>
            <person name="Schaack S."/>
            <person name="Shapiro H."/>
            <person name="Shiga Y."/>
            <person name="Skalitzky C."/>
            <person name="Smith Z."/>
            <person name="Souvorov A."/>
            <person name="Sung W."/>
            <person name="Tang Z."/>
            <person name="Tsuchiya D."/>
            <person name="Tu H."/>
            <person name="Vos H."/>
            <person name="Wang M."/>
            <person name="Wolf Y.I."/>
            <person name="Yamagata H."/>
            <person name="Yamada T."/>
            <person name="Ye Y."/>
            <person name="Shaw J.R."/>
            <person name="Andrews J."/>
            <person name="Crease T.J."/>
            <person name="Tang H."/>
            <person name="Lucas S.M."/>
            <person name="Robertson H.M."/>
            <person name="Bork P."/>
            <person name="Koonin E.V."/>
            <person name="Zdobnov E.M."/>
            <person name="Grigoriev I.V."/>
            <person name="Lynch M."/>
            <person name="Boore J.L."/>
        </authorList>
    </citation>
    <scope>NUCLEOTIDE SEQUENCE [LARGE SCALE GENOMIC DNA]</scope>
</reference>
<dbReference type="InParanoid" id="E9G4G8"/>
<accession>E9G4G8</accession>
<dbReference type="PROSITE" id="PS50865">
    <property type="entry name" value="ZF_MYND_2"/>
    <property type="match status" value="1"/>
</dbReference>
<evidence type="ECO:0000313" key="13">
    <source>
        <dbReference type="Proteomes" id="UP000000305"/>
    </source>
</evidence>
<dbReference type="EMBL" id="GL732532">
    <property type="protein sequence ID" value="EFX85297.1"/>
    <property type="molecule type" value="Genomic_DNA"/>
</dbReference>
<dbReference type="PROSITE" id="PS50082">
    <property type="entry name" value="WD_REPEATS_2"/>
    <property type="match status" value="2"/>
</dbReference>
<feature type="domain" description="MYND-type" evidence="11">
    <location>
        <begin position="401"/>
        <end position="439"/>
    </location>
</feature>
<dbReference type="PANTHER" id="PTHR22846:SF2">
    <property type="entry name" value="F-BOX-LIKE_WD REPEAT-CONTAINING PROTEIN EBI"/>
    <property type="match status" value="1"/>
</dbReference>
<protein>
    <recommendedName>
        <fullName evidence="11">MYND-type domain-containing protein</fullName>
    </recommendedName>
</protein>
<dbReference type="GO" id="GO:0003714">
    <property type="term" value="F:transcription corepressor activity"/>
    <property type="evidence" value="ECO:0000318"/>
    <property type="project" value="GO_Central"/>
</dbReference>
<dbReference type="STRING" id="6669.E9G4G8"/>
<evidence type="ECO:0000256" key="3">
    <source>
        <dbReference type="ARBA" id="ARBA00022723"/>
    </source>
</evidence>
<dbReference type="KEGG" id="dpx:DAPPUDRAFT_314020"/>
<evidence type="ECO:0000313" key="12">
    <source>
        <dbReference type="EMBL" id="EFX85297.1"/>
    </source>
</evidence>
<organism evidence="12 13">
    <name type="scientific">Daphnia pulex</name>
    <name type="common">Water flea</name>
    <dbReference type="NCBI Taxonomy" id="6669"/>
    <lineage>
        <taxon>Eukaryota</taxon>
        <taxon>Metazoa</taxon>
        <taxon>Ecdysozoa</taxon>
        <taxon>Arthropoda</taxon>
        <taxon>Crustacea</taxon>
        <taxon>Branchiopoda</taxon>
        <taxon>Diplostraca</taxon>
        <taxon>Cladocera</taxon>
        <taxon>Anomopoda</taxon>
        <taxon>Daphniidae</taxon>
        <taxon>Daphnia</taxon>
    </lineage>
</organism>
<dbReference type="OrthoDB" id="432970at2759"/>
<dbReference type="InterPro" id="IPR002893">
    <property type="entry name" value="Znf_MYND"/>
</dbReference>
<dbReference type="InterPro" id="IPR001680">
    <property type="entry name" value="WD40_rpt"/>
</dbReference>
<evidence type="ECO:0000256" key="4">
    <source>
        <dbReference type="ARBA" id="ARBA00022737"/>
    </source>
</evidence>
<dbReference type="FunFam" id="2.130.10.10:FF:003388">
    <property type="entry name" value="Uncharacterized protein"/>
    <property type="match status" value="1"/>
</dbReference>
<evidence type="ECO:0000256" key="7">
    <source>
        <dbReference type="ARBA" id="ARBA00023242"/>
    </source>
</evidence>
<evidence type="ECO:0000256" key="1">
    <source>
        <dbReference type="ARBA" id="ARBA00004123"/>
    </source>
</evidence>
<dbReference type="Gene3D" id="6.10.140.2220">
    <property type="match status" value="1"/>
</dbReference>
<dbReference type="SUPFAM" id="SSF144232">
    <property type="entry name" value="HIT/MYND zinc finger-like"/>
    <property type="match status" value="1"/>
</dbReference>
<keyword evidence="7" id="KW-0539">Nucleus</keyword>
<dbReference type="InterPro" id="IPR015943">
    <property type="entry name" value="WD40/YVTN_repeat-like_dom_sf"/>
</dbReference>
<keyword evidence="2 10" id="KW-0853">WD repeat</keyword>
<keyword evidence="4" id="KW-0677">Repeat</keyword>
<gene>
    <name evidence="12" type="ORF">DAPPUDRAFT_314020</name>
</gene>
<dbReference type="PhylomeDB" id="E9G4G8"/>
<dbReference type="SUPFAM" id="SSF50978">
    <property type="entry name" value="WD40 repeat-like"/>
    <property type="match status" value="1"/>
</dbReference>
<dbReference type="AlphaFoldDB" id="E9G4G8"/>
<dbReference type="PANTHER" id="PTHR22846">
    <property type="entry name" value="WD40 REPEAT PROTEIN"/>
    <property type="match status" value="1"/>
</dbReference>
<keyword evidence="6" id="KW-0862">Zinc</keyword>
<evidence type="ECO:0000256" key="8">
    <source>
        <dbReference type="ARBA" id="ARBA00025741"/>
    </source>
</evidence>
<dbReference type="PROSITE" id="PS50294">
    <property type="entry name" value="WD_REPEATS_REGION"/>
    <property type="match status" value="1"/>
</dbReference>
<evidence type="ECO:0000256" key="2">
    <source>
        <dbReference type="ARBA" id="ARBA00022574"/>
    </source>
</evidence>
<feature type="repeat" description="WD" evidence="10">
    <location>
        <begin position="226"/>
        <end position="267"/>
    </location>
</feature>
<dbReference type="GO" id="GO:0000118">
    <property type="term" value="C:histone deacetylase complex"/>
    <property type="evidence" value="ECO:0000318"/>
    <property type="project" value="GO_Central"/>
</dbReference>